<dbReference type="Proteomes" id="UP000886520">
    <property type="component" value="Chromosome 21"/>
</dbReference>
<gene>
    <name evidence="2" type="ORF">GOP47_0021484</name>
</gene>
<proteinExistence type="predicted"/>
<feature type="region of interest" description="Disordered" evidence="1">
    <location>
        <begin position="69"/>
        <end position="88"/>
    </location>
</feature>
<sequence length="88" mass="10010">MEFHLHRIEPAVVESLQQFHATAGEHKHQGPPDRIIVPPLSYISTLVPRRAARESAIYRWSRGKYPHGQCTLLQSTGNRRQHSGPFSS</sequence>
<evidence type="ECO:0000256" key="1">
    <source>
        <dbReference type="SAM" id="MobiDB-lite"/>
    </source>
</evidence>
<accession>A0A9D4U8G0</accession>
<comment type="caution">
    <text evidence="2">The sequence shown here is derived from an EMBL/GenBank/DDBJ whole genome shotgun (WGS) entry which is preliminary data.</text>
</comment>
<keyword evidence="3" id="KW-1185">Reference proteome</keyword>
<evidence type="ECO:0000313" key="2">
    <source>
        <dbReference type="EMBL" id="KAI5062937.1"/>
    </source>
</evidence>
<organism evidence="2 3">
    <name type="scientific">Adiantum capillus-veneris</name>
    <name type="common">Maidenhair fern</name>
    <dbReference type="NCBI Taxonomy" id="13818"/>
    <lineage>
        <taxon>Eukaryota</taxon>
        <taxon>Viridiplantae</taxon>
        <taxon>Streptophyta</taxon>
        <taxon>Embryophyta</taxon>
        <taxon>Tracheophyta</taxon>
        <taxon>Polypodiopsida</taxon>
        <taxon>Polypodiidae</taxon>
        <taxon>Polypodiales</taxon>
        <taxon>Pteridineae</taxon>
        <taxon>Pteridaceae</taxon>
        <taxon>Vittarioideae</taxon>
        <taxon>Adiantum</taxon>
    </lineage>
</organism>
<name>A0A9D4U8G0_ADICA</name>
<dbReference type="AlphaFoldDB" id="A0A9D4U8G0"/>
<evidence type="ECO:0000313" key="3">
    <source>
        <dbReference type="Proteomes" id="UP000886520"/>
    </source>
</evidence>
<protein>
    <submittedName>
        <fullName evidence="2">Uncharacterized protein</fullName>
    </submittedName>
</protein>
<dbReference type="EMBL" id="JABFUD020000021">
    <property type="protein sequence ID" value="KAI5062937.1"/>
    <property type="molecule type" value="Genomic_DNA"/>
</dbReference>
<feature type="compositionally biased region" description="Polar residues" evidence="1">
    <location>
        <begin position="71"/>
        <end position="88"/>
    </location>
</feature>
<reference evidence="2" key="1">
    <citation type="submission" date="2021-01" db="EMBL/GenBank/DDBJ databases">
        <title>Adiantum capillus-veneris genome.</title>
        <authorList>
            <person name="Fang Y."/>
            <person name="Liao Q."/>
        </authorList>
    </citation>
    <scope>NUCLEOTIDE SEQUENCE</scope>
    <source>
        <strain evidence="2">H3</strain>
        <tissue evidence="2">Leaf</tissue>
    </source>
</reference>